<dbReference type="Gene3D" id="3.40.50.300">
    <property type="entry name" value="P-loop containing nucleotide triphosphate hydrolases"/>
    <property type="match status" value="1"/>
</dbReference>
<dbReference type="InterPro" id="IPR011527">
    <property type="entry name" value="ABC1_TM_dom"/>
</dbReference>
<name>A0A2P8FAJ1_9RHOB</name>
<keyword evidence="6 7" id="KW-0472">Membrane</keyword>
<feature type="domain" description="ABC transporter" evidence="8">
    <location>
        <begin position="374"/>
        <end position="587"/>
    </location>
</feature>
<evidence type="ECO:0000256" key="4">
    <source>
        <dbReference type="ARBA" id="ARBA00022840"/>
    </source>
</evidence>
<keyword evidence="4 10" id="KW-0067">ATP-binding</keyword>
<evidence type="ECO:0000256" key="1">
    <source>
        <dbReference type="ARBA" id="ARBA00004651"/>
    </source>
</evidence>
<accession>A0A2P8FAJ1</accession>
<feature type="transmembrane region" description="Helical" evidence="7">
    <location>
        <begin position="162"/>
        <end position="183"/>
    </location>
</feature>
<dbReference type="PANTHER" id="PTHR24221:SF654">
    <property type="entry name" value="ATP-BINDING CASSETTE SUB-FAMILY B MEMBER 6"/>
    <property type="match status" value="1"/>
</dbReference>
<feature type="transmembrane region" description="Helical" evidence="7">
    <location>
        <begin position="189"/>
        <end position="208"/>
    </location>
</feature>
<evidence type="ECO:0000256" key="7">
    <source>
        <dbReference type="SAM" id="Phobius"/>
    </source>
</evidence>
<dbReference type="InterPro" id="IPR036640">
    <property type="entry name" value="ABC1_TM_sf"/>
</dbReference>
<dbReference type="Gene3D" id="1.20.1560.10">
    <property type="entry name" value="ABC transporter type 1, transmembrane domain"/>
    <property type="match status" value="1"/>
</dbReference>
<evidence type="ECO:0000259" key="9">
    <source>
        <dbReference type="PROSITE" id="PS50929"/>
    </source>
</evidence>
<reference evidence="10 11" key="1">
    <citation type="submission" date="2018-03" db="EMBL/GenBank/DDBJ databases">
        <title>Genomic Encyclopedia of Archaeal and Bacterial Type Strains, Phase II (KMG-II): from individual species to whole genera.</title>
        <authorList>
            <person name="Goeker M."/>
        </authorList>
    </citation>
    <scope>NUCLEOTIDE SEQUENCE [LARGE SCALE GENOMIC DNA]</scope>
    <source>
        <strain evidence="10 11">DSM 100673</strain>
    </source>
</reference>
<sequence>MTAKTEQFSHARTEAVKTIELAEMPDPGEPGLRALLRRRAIVIRFMIVSSGVIRDPVVILTLLASLSRSGMIFAINETAQSIGTGNGFGWSVQLLLLCAVTLIVSGYFQRIRAFRLIVAIDRALQRRMVSRLLRANVDFLLSSSHGQVYSAMTREVREVSGAVVNVIEAVEAIVVLGLAVPYLFYVSPIAGTAAIGAFAFGLVGYFFLDLPARASNLRASKAFGAYCDRVGDMLSGWRELRQRRSRRETLERDALDTIDENIANVMRSEVFYSGSTAVGQSAIIMLMCFVVIAIPVIQGGDTTTMFQVLTIVFLTNGPTELLFNMMPRLSRAENGYFKIQSLEKSLENAQSHALMHPGETKDSFEKIELRSVGVEIRELEKPDAEPFVLGPIDLTFEPGETVFICGGNGSGKTTLMSLITGLRLPGSGQILLDGQPLDDQSTGTYRELFSGVFSGFHLFERAYGFDDNELSELNRRITQLGLSQRVAMAEDRFSTTSLSAGQSRRLALAVALAEQRPIIVLDEFAADQDPANRAFFYDVLVPELAASGSLVIAITHDDHQFHKCDRLIKMAAGKIISDQRQERQEPV</sequence>
<evidence type="ECO:0000313" key="10">
    <source>
        <dbReference type="EMBL" id="PSL18729.1"/>
    </source>
</evidence>
<dbReference type="AlphaFoldDB" id="A0A2P8FAJ1"/>
<gene>
    <name evidence="10" type="ORF">CLV88_109114</name>
</gene>
<dbReference type="CDD" id="cd00267">
    <property type="entry name" value="ABC_ATPase"/>
    <property type="match status" value="1"/>
</dbReference>
<comment type="caution">
    <text evidence="10">The sequence shown here is derived from an EMBL/GenBank/DDBJ whole genome shotgun (WGS) entry which is preliminary data.</text>
</comment>
<dbReference type="PROSITE" id="PS00211">
    <property type="entry name" value="ABC_TRANSPORTER_1"/>
    <property type="match status" value="1"/>
</dbReference>
<dbReference type="PANTHER" id="PTHR24221">
    <property type="entry name" value="ATP-BINDING CASSETTE SUB-FAMILY B"/>
    <property type="match status" value="1"/>
</dbReference>
<dbReference type="InterPro" id="IPR017871">
    <property type="entry name" value="ABC_transporter-like_CS"/>
</dbReference>
<evidence type="ECO:0000259" key="8">
    <source>
        <dbReference type="PROSITE" id="PS50893"/>
    </source>
</evidence>
<evidence type="ECO:0000256" key="2">
    <source>
        <dbReference type="ARBA" id="ARBA00022692"/>
    </source>
</evidence>
<organism evidence="10 11">
    <name type="scientific">Shimia abyssi</name>
    <dbReference type="NCBI Taxonomy" id="1662395"/>
    <lineage>
        <taxon>Bacteria</taxon>
        <taxon>Pseudomonadati</taxon>
        <taxon>Pseudomonadota</taxon>
        <taxon>Alphaproteobacteria</taxon>
        <taxon>Rhodobacterales</taxon>
        <taxon>Roseobacteraceae</taxon>
    </lineage>
</organism>
<dbReference type="GO" id="GO:1904680">
    <property type="term" value="F:peptide transmembrane transporter activity"/>
    <property type="evidence" value="ECO:0007669"/>
    <property type="project" value="InterPro"/>
</dbReference>
<dbReference type="PROSITE" id="PS50893">
    <property type="entry name" value="ABC_TRANSPORTER_2"/>
    <property type="match status" value="1"/>
</dbReference>
<dbReference type="SUPFAM" id="SSF90123">
    <property type="entry name" value="ABC transporter transmembrane region"/>
    <property type="match status" value="1"/>
</dbReference>
<feature type="domain" description="ABC transmembrane type-1" evidence="9">
    <location>
        <begin position="57"/>
        <end position="331"/>
    </location>
</feature>
<keyword evidence="3" id="KW-0547">Nucleotide-binding</keyword>
<dbReference type="Pfam" id="PF00005">
    <property type="entry name" value="ABC_tran"/>
    <property type="match status" value="1"/>
</dbReference>
<dbReference type="GO" id="GO:0140359">
    <property type="term" value="F:ABC-type transporter activity"/>
    <property type="evidence" value="ECO:0007669"/>
    <property type="project" value="InterPro"/>
</dbReference>
<keyword evidence="11" id="KW-1185">Reference proteome</keyword>
<dbReference type="NCBIfam" id="TIGR01194">
    <property type="entry name" value="cyc_pep_trnsptr"/>
    <property type="match status" value="1"/>
</dbReference>
<dbReference type="SMART" id="SM00382">
    <property type="entry name" value="AAA"/>
    <property type="match status" value="1"/>
</dbReference>
<dbReference type="PROSITE" id="PS50929">
    <property type="entry name" value="ABC_TM1F"/>
    <property type="match status" value="1"/>
</dbReference>
<evidence type="ECO:0000256" key="6">
    <source>
        <dbReference type="ARBA" id="ARBA00023136"/>
    </source>
</evidence>
<dbReference type="GO" id="GO:0016887">
    <property type="term" value="F:ATP hydrolysis activity"/>
    <property type="evidence" value="ECO:0007669"/>
    <property type="project" value="InterPro"/>
</dbReference>
<evidence type="ECO:0000256" key="5">
    <source>
        <dbReference type="ARBA" id="ARBA00022989"/>
    </source>
</evidence>
<dbReference type="GO" id="GO:0005886">
    <property type="term" value="C:plasma membrane"/>
    <property type="evidence" value="ECO:0007669"/>
    <property type="project" value="UniProtKB-SubCell"/>
</dbReference>
<evidence type="ECO:0000256" key="3">
    <source>
        <dbReference type="ARBA" id="ARBA00022741"/>
    </source>
</evidence>
<dbReference type="Proteomes" id="UP000240418">
    <property type="component" value="Unassembled WGS sequence"/>
</dbReference>
<dbReference type="InterPro" id="IPR027417">
    <property type="entry name" value="P-loop_NTPase"/>
</dbReference>
<dbReference type="RefSeq" id="WP_106609094.1">
    <property type="nucleotide sequence ID" value="NZ_PYGJ01000009.1"/>
</dbReference>
<protein>
    <submittedName>
        <fullName evidence="10">Putative ATP-binding cassette transporter</fullName>
    </submittedName>
</protein>
<comment type="subcellular location">
    <subcellularLocation>
        <location evidence="1">Cell membrane</location>
        <topology evidence="1">Multi-pass membrane protein</topology>
    </subcellularLocation>
</comment>
<keyword evidence="2 7" id="KW-0812">Transmembrane</keyword>
<dbReference type="InterPro" id="IPR003593">
    <property type="entry name" value="AAA+_ATPase"/>
</dbReference>
<feature type="transmembrane region" description="Helical" evidence="7">
    <location>
        <begin position="277"/>
        <end position="298"/>
    </location>
</feature>
<dbReference type="InterPro" id="IPR003439">
    <property type="entry name" value="ABC_transporter-like_ATP-bd"/>
</dbReference>
<dbReference type="GO" id="GO:0005524">
    <property type="term" value="F:ATP binding"/>
    <property type="evidence" value="ECO:0007669"/>
    <property type="project" value="UniProtKB-KW"/>
</dbReference>
<dbReference type="EMBL" id="PYGJ01000009">
    <property type="protein sequence ID" value="PSL18729.1"/>
    <property type="molecule type" value="Genomic_DNA"/>
</dbReference>
<feature type="transmembrane region" description="Helical" evidence="7">
    <location>
        <begin position="87"/>
        <end position="108"/>
    </location>
</feature>
<dbReference type="GO" id="GO:0015833">
    <property type="term" value="P:peptide transport"/>
    <property type="evidence" value="ECO:0007669"/>
    <property type="project" value="InterPro"/>
</dbReference>
<proteinExistence type="predicted"/>
<dbReference type="InterPro" id="IPR005898">
    <property type="entry name" value="Cyc_pep_transpt_SyrD/YojI"/>
</dbReference>
<dbReference type="SUPFAM" id="SSF52540">
    <property type="entry name" value="P-loop containing nucleoside triphosphate hydrolases"/>
    <property type="match status" value="1"/>
</dbReference>
<evidence type="ECO:0000313" key="11">
    <source>
        <dbReference type="Proteomes" id="UP000240418"/>
    </source>
</evidence>
<feature type="transmembrane region" description="Helical" evidence="7">
    <location>
        <begin position="41"/>
        <end position="67"/>
    </location>
</feature>
<keyword evidence="5 7" id="KW-1133">Transmembrane helix</keyword>
<dbReference type="OrthoDB" id="9760776at2"/>
<dbReference type="InterPro" id="IPR039421">
    <property type="entry name" value="Type_1_exporter"/>
</dbReference>